<dbReference type="SUPFAM" id="SSF52087">
    <property type="entry name" value="CRAL/TRIO domain"/>
    <property type="match status" value="1"/>
</dbReference>
<gene>
    <name evidence="5" type="ORF">AMORRO_LOCUS4137</name>
</gene>
<dbReference type="PANTHER" id="PTHR45932">
    <property type="entry name" value="PATELLIN-1"/>
    <property type="match status" value="1"/>
</dbReference>
<organism evidence="5 6">
    <name type="scientific">Acaulospora morrowiae</name>
    <dbReference type="NCBI Taxonomy" id="94023"/>
    <lineage>
        <taxon>Eukaryota</taxon>
        <taxon>Fungi</taxon>
        <taxon>Fungi incertae sedis</taxon>
        <taxon>Mucoromycota</taxon>
        <taxon>Glomeromycotina</taxon>
        <taxon>Glomeromycetes</taxon>
        <taxon>Diversisporales</taxon>
        <taxon>Acaulosporaceae</taxon>
        <taxon>Acaulospora</taxon>
    </lineage>
</organism>
<dbReference type="SUPFAM" id="SSF46938">
    <property type="entry name" value="CRAL/TRIO N-terminal domain"/>
    <property type="match status" value="1"/>
</dbReference>
<dbReference type="OrthoDB" id="75724at2759"/>
<dbReference type="PROSITE" id="PS50191">
    <property type="entry name" value="CRAL_TRIO"/>
    <property type="match status" value="1"/>
</dbReference>
<dbReference type="AlphaFoldDB" id="A0A9N9A6K9"/>
<dbReference type="CDD" id="cd00170">
    <property type="entry name" value="SEC14"/>
    <property type="match status" value="1"/>
</dbReference>
<reference evidence="5" key="1">
    <citation type="submission" date="2021-06" db="EMBL/GenBank/DDBJ databases">
        <authorList>
            <person name="Kallberg Y."/>
            <person name="Tangrot J."/>
            <person name="Rosling A."/>
        </authorList>
    </citation>
    <scope>NUCLEOTIDE SEQUENCE</scope>
    <source>
        <strain evidence="5">CL551</strain>
    </source>
</reference>
<dbReference type="SMART" id="SM00516">
    <property type="entry name" value="SEC14"/>
    <property type="match status" value="1"/>
</dbReference>
<evidence type="ECO:0000256" key="2">
    <source>
        <dbReference type="ARBA" id="ARBA00022448"/>
    </source>
</evidence>
<sequence length="264" mass="30787">MDRKIINAFTEEEKKAIKELKALLPEIIKDSRVPENYTLWGISLDKDSSDDRPDVILRKFLKARNLDVNLAKEMLTNSLKWRIEFKTDSILSETFPESIFAKVGFIHKHDKYNRPVTYNLYGGLDNNEVFGDLDRFLRWRVQLMEKGIQHLDFVKVDQIRQLSGIFGKPLFSIWYSKFKRMASLIYYLEKMQAVKFFINVPWWGDFIFKFISMFLSEETKSKFIVASHSNVKECMTAAIDEGNLPVAYGGQSIVPGFEVEEVNV</sequence>
<evidence type="ECO:0000256" key="1">
    <source>
        <dbReference type="ARBA" id="ARBA00004370"/>
    </source>
</evidence>
<comment type="caution">
    <text evidence="5">The sequence shown here is derived from an EMBL/GenBank/DDBJ whole genome shotgun (WGS) entry which is preliminary data.</text>
</comment>
<dbReference type="InterPro" id="IPR011074">
    <property type="entry name" value="CRAL/TRIO_N_dom"/>
</dbReference>
<evidence type="ECO:0000313" key="5">
    <source>
        <dbReference type="EMBL" id="CAG8519643.1"/>
    </source>
</evidence>
<feature type="domain" description="CRAL-TRIO" evidence="4">
    <location>
        <begin position="87"/>
        <end position="256"/>
    </location>
</feature>
<evidence type="ECO:0000313" key="6">
    <source>
        <dbReference type="Proteomes" id="UP000789342"/>
    </source>
</evidence>
<dbReference type="Proteomes" id="UP000789342">
    <property type="component" value="Unassembled WGS sequence"/>
</dbReference>
<keyword evidence="2" id="KW-0813">Transport</keyword>
<evidence type="ECO:0000256" key="3">
    <source>
        <dbReference type="ARBA" id="ARBA00023136"/>
    </source>
</evidence>
<evidence type="ECO:0000259" key="4">
    <source>
        <dbReference type="PROSITE" id="PS50191"/>
    </source>
</evidence>
<keyword evidence="6" id="KW-1185">Reference proteome</keyword>
<dbReference type="GO" id="GO:0016020">
    <property type="term" value="C:membrane"/>
    <property type="evidence" value="ECO:0007669"/>
    <property type="project" value="UniProtKB-SubCell"/>
</dbReference>
<protein>
    <submittedName>
        <fullName evidence="5">2407_t:CDS:1</fullName>
    </submittedName>
</protein>
<comment type="subcellular location">
    <subcellularLocation>
        <location evidence="1">Membrane</location>
    </subcellularLocation>
</comment>
<dbReference type="GO" id="GO:0008289">
    <property type="term" value="F:lipid binding"/>
    <property type="evidence" value="ECO:0007669"/>
    <property type="project" value="InterPro"/>
</dbReference>
<name>A0A9N9A6K9_9GLOM</name>
<dbReference type="InterPro" id="IPR001251">
    <property type="entry name" value="CRAL-TRIO_dom"/>
</dbReference>
<dbReference type="PANTHER" id="PTHR45932:SF17">
    <property type="entry name" value="CELLULAR RETINALDEHYDE-BINDING_TRIPLE FUNCTION DOMAIN-CONTAINING PROTEIN"/>
    <property type="match status" value="1"/>
</dbReference>
<keyword evidence="3" id="KW-0472">Membrane</keyword>
<dbReference type="Pfam" id="PF00650">
    <property type="entry name" value="CRAL_TRIO"/>
    <property type="match status" value="1"/>
</dbReference>
<dbReference type="Gene3D" id="3.40.525.10">
    <property type="entry name" value="CRAL-TRIO lipid binding domain"/>
    <property type="match status" value="1"/>
</dbReference>
<accession>A0A9N9A6K9</accession>
<dbReference type="Pfam" id="PF03765">
    <property type="entry name" value="CRAL_TRIO_N"/>
    <property type="match status" value="1"/>
</dbReference>
<dbReference type="InterPro" id="IPR044834">
    <property type="entry name" value="PATL"/>
</dbReference>
<dbReference type="InterPro" id="IPR036865">
    <property type="entry name" value="CRAL-TRIO_dom_sf"/>
</dbReference>
<dbReference type="EMBL" id="CAJVPV010002166">
    <property type="protein sequence ID" value="CAG8519643.1"/>
    <property type="molecule type" value="Genomic_DNA"/>
</dbReference>
<dbReference type="InterPro" id="IPR036273">
    <property type="entry name" value="CRAL/TRIO_N_dom_sf"/>
</dbReference>
<proteinExistence type="predicted"/>
<dbReference type="SMART" id="SM01100">
    <property type="entry name" value="CRAL_TRIO_N"/>
    <property type="match status" value="1"/>
</dbReference>